<keyword evidence="2" id="KW-0456">Lyase</keyword>
<sequence>MSEKTNEDILRELTQMSRNLGKPERGLVIIGEGNTSALLPDGSYYLKASGFEMSSISEDGFVRLKKQTVLDLLEKQNVCEDELKKLFNAAKVNPEETKRPSVEALMHALCLSYEGVRFIAHTHPCNINRLTCSKTFPENLRGRMYPDEIVLLGEDSVFIPYTDPGIPLACEIKKQIDTYIAEYGSVPKCIYMQNHGFVALGSSAREAENITLTAEKAAFIRLGAIVAGGINLLDVQTVRHIMSRPDEKYRKALFASKGEN</sequence>
<gene>
    <name evidence="4" type="ORF">HMPREF9194_02240</name>
</gene>
<dbReference type="SMART" id="SM01007">
    <property type="entry name" value="Aldolase_II"/>
    <property type="match status" value="1"/>
</dbReference>
<dbReference type="InterPro" id="IPR001303">
    <property type="entry name" value="Aldolase_II/adducin_N"/>
</dbReference>
<reference evidence="4 5" key="1">
    <citation type="submission" date="2013-04" db="EMBL/GenBank/DDBJ databases">
        <title>The Genome Sequence of Treponema maltophilum ATCC 51939.</title>
        <authorList>
            <consortium name="The Broad Institute Genomics Platform"/>
            <person name="Earl A."/>
            <person name="Ward D."/>
            <person name="Feldgarden M."/>
            <person name="Gevers D."/>
            <person name="Leonetti C."/>
            <person name="Blanton J.M."/>
            <person name="Dewhirst F.E."/>
            <person name="Izard J."/>
            <person name="Walker B."/>
            <person name="Young S."/>
            <person name="Zeng Q."/>
            <person name="Gargeya S."/>
            <person name="Fitzgerald M."/>
            <person name="Haas B."/>
            <person name="Abouelleil A."/>
            <person name="Allen A.W."/>
            <person name="Alvarado L."/>
            <person name="Arachchi H.M."/>
            <person name="Berlin A.M."/>
            <person name="Chapman S.B."/>
            <person name="Gainer-Dewar J."/>
            <person name="Goldberg J."/>
            <person name="Griggs A."/>
            <person name="Gujja S."/>
            <person name="Hansen M."/>
            <person name="Howarth C."/>
            <person name="Imamovic A."/>
            <person name="Ireland A."/>
            <person name="Larimer J."/>
            <person name="McCowan C."/>
            <person name="Murphy C."/>
            <person name="Pearson M."/>
            <person name="Poon T.W."/>
            <person name="Priest M."/>
            <person name="Roberts A."/>
            <person name="Saif S."/>
            <person name="Shea T."/>
            <person name="Sisk P."/>
            <person name="Sykes S."/>
            <person name="Wortman J."/>
            <person name="Nusbaum C."/>
            <person name="Birren B."/>
        </authorList>
    </citation>
    <scope>NUCLEOTIDE SEQUENCE [LARGE SCALE GENOMIC DNA]</scope>
    <source>
        <strain evidence="4 5">ATCC 51939</strain>
    </source>
</reference>
<dbReference type="STRING" id="1125699.HMPREF9194_02240"/>
<dbReference type="OrthoDB" id="9774430at2"/>
<protein>
    <recommendedName>
        <fullName evidence="3">Class II aldolase/adducin N-terminal domain-containing protein</fullName>
    </recommendedName>
</protein>
<dbReference type="GO" id="GO:0005829">
    <property type="term" value="C:cytosol"/>
    <property type="evidence" value="ECO:0007669"/>
    <property type="project" value="TreeGrafter"/>
</dbReference>
<dbReference type="EMBL" id="ATFF01000006">
    <property type="protein sequence ID" value="EPF31885.1"/>
    <property type="molecule type" value="Genomic_DNA"/>
</dbReference>
<dbReference type="GO" id="GO:0019323">
    <property type="term" value="P:pentose catabolic process"/>
    <property type="evidence" value="ECO:0007669"/>
    <property type="project" value="TreeGrafter"/>
</dbReference>
<evidence type="ECO:0000313" key="5">
    <source>
        <dbReference type="Proteomes" id="UP000014541"/>
    </source>
</evidence>
<dbReference type="InterPro" id="IPR050197">
    <property type="entry name" value="Aldolase_class_II_sugar_metab"/>
</dbReference>
<name>S3K2Z8_TREMA</name>
<dbReference type="PANTHER" id="PTHR22789">
    <property type="entry name" value="FUCULOSE PHOSPHATE ALDOLASE"/>
    <property type="match status" value="1"/>
</dbReference>
<keyword evidence="1" id="KW-0479">Metal-binding</keyword>
<dbReference type="SUPFAM" id="SSF53639">
    <property type="entry name" value="AraD/HMP-PK domain-like"/>
    <property type="match status" value="1"/>
</dbReference>
<evidence type="ECO:0000256" key="1">
    <source>
        <dbReference type="ARBA" id="ARBA00022723"/>
    </source>
</evidence>
<dbReference type="PATRIC" id="fig|1125699.3.peg.2262"/>
<dbReference type="eggNOG" id="COG3347">
    <property type="taxonomic scope" value="Bacteria"/>
</dbReference>
<dbReference type="Pfam" id="PF00596">
    <property type="entry name" value="Aldolase_II"/>
    <property type="match status" value="1"/>
</dbReference>
<evidence type="ECO:0000256" key="2">
    <source>
        <dbReference type="ARBA" id="ARBA00023239"/>
    </source>
</evidence>
<dbReference type="RefSeq" id="WP_016526493.1">
    <property type="nucleotide sequence ID" value="NZ_KE332518.1"/>
</dbReference>
<proteinExistence type="predicted"/>
<dbReference type="GO" id="GO:0046872">
    <property type="term" value="F:metal ion binding"/>
    <property type="evidence" value="ECO:0007669"/>
    <property type="project" value="UniProtKB-KW"/>
</dbReference>
<dbReference type="AlphaFoldDB" id="S3K2Z8"/>
<evidence type="ECO:0000259" key="3">
    <source>
        <dbReference type="SMART" id="SM01007"/>
    </source>
</evidence>
<dbReference type="Gene3D" id="3.40.225.10">
    <property type="entry name" value="Class II aldolase/adducin N-terminal domain"/>
    <property type="match status" value="1"/>
</dbReference>
<keyword evidence="5" id="KW-1185">Reference proteome</keyword>
<dbReference type="HOGENOM" id="CLU_1105848_0_0_12"/>
<evidence type="ECO:0000313" key="4">
    <source>
        <dbReference type="EMBL" id="EPF31885.1"/>
    </source>
</evidence>
<feature type="domain" description="Class II aldolase/adducin N-terminal" evidence="3">
    <location>
        <begin position="11"/>
        <end position="222"/>
    </location>
</feature>
<dbReference type="GO" id="GO:0016832">
    <property type="term" value="F:aldehyde-lyase activity"/>
    <property type="evidence" value="ECO:0007669"/>
    <property type="project" value="TreeGrafter"/>
</dbReference>
<organism evidence="4 5">
    <name type="scientific">Treponema maltophilum ATCC 51939</name>
    <dbReference type="NCBI Taxonomy" id="1125699"/>
    <lineage>
        <taxon>Bacteria</taxon>
        <taxon>Pseudomonadati</taxon>
        <taxon>Spirochaetota</taxon>
        <taxon>Spirochaetia</taxon>
        <taxon>Spirochaetales</taxon>
        <taxon>Treponemataceae</taxon>
        <taxon>Treponema</taxon>
    </lineage>
</organism>
<comment type="caution">
    <text evidence="4">The sequence shown here is derived from an EMBL/GenBank/DDBJ whole genome shotgun (WGS) entry which is preliminary data.</text>
</comment>
<accession>S3K2Z8</accession>
<dbReference type="Proteomes" id="UP000014541">
    <property type="component" value="Unassembled WGS sequence"/>
</dbReference>
<dbReference type="PANTHER" id="PTHR22789:SF0">
    <property type="entry name" value="3-OXO-TETRONATE 4-PHOSPHATE DECARBOXYLASE-RELATED"/>
    <property type="match status" value="1"/>
</dbReference>
<dbReference type="InterPro" id="IPR036409">
    <property type="entry name" value="Aldolase_II/adducin_N_sf"/>
</dbReference>